<dbReference type="OrthoDB" id="7060517at2"/>
<dbReference type="HOGENOM" id="CLU_162613_0_0_10"/>
<evidence type="ECO:0000313" key="2">
    <source>
        <dbReference type="Proteomes" id="UP000002221"/>
    </source>
</evidence>
<dbReference type="AlphaFoldDB" id="D0MF94"/>
<protein>
    <submittedName>
        <fullName evidence="1">Uncharacterized protein</fullName>
    </submittedName>
</protein>
<dbReference type="RefSeq" id="WP_012844960.1">
    <property type="nucleotide sequence ID" value="NC_013501.1"/>
</dbReference>
<gene>
    <name evidence="1" type="ordered locus">Rmar_2473</name>
</gene>
<evidence type="ECO:0000313" key="1">
    <source>
        <dbReference type="EMBL" id="ACY49350.1"/>
    </source>
</evidence>
<dbReference type="Pfam" id="PF22668">
    <property type="entry name" value="DUF7009"/>
    <property type="match status" value="1"/>
</dbReference>
<name>D0MF94_RHOM4</name>
<dbReference type="KEGG" id="rmr:Rmar_2473"/>
<organism evidence="1 2">
    <name type="scientific">Rhodothermus marinus (strain ATCC 43812 / DSM 4252 / R-10)</name>
    <name type="common">Rhodothermus obamensis</name>
    <dbReference type="NCBI Taxonomy" id="518766"/>
    <lineage>
        <taxon>Bacteria</taxon>
        <taxon>Pseudomonadati</taxon>
        <taxon>Rhodothermota</taxon>
        <taxon>Rhodothermia</taxon>
        <taxon>Rhodothermales</taxon>
        <taxon>Rhodothermaceae</taxon>
        <taxon>Rhodothermus</taxon>
    </lineage>
</organism>
<dbReference type="InterPro" id="IPR053825">
    <property type="entry name" value="DUF7009"/>
</dbReference>
<dbReference type="Proteomes" id="UP000002221">
    <property type="component" value="Chromosome"/>
</dbReference>
<reference evidence="1 2" key="1">
    <citation type="journal article" date="2009" name="Stand. Genomic Sci.">
        <title>Complete genome sequence of Rhodothermus marinus type strain (R-10).</title>
        <authorList>
            <person name="Nolan M."/>
            <person name="Tindall B.J."/>
            <person name="Pomrenke H."/>
            <person name="Lapidus A."/>
            <person name="Copeland A."/>
            <person name="Glavina Del Rio T."/>
            <person name="Lucas S."/>
            <person name="Chen F."/>
            <person name="Tice H."/>
            <person name="Cheng J.F."/>
            <person name="Saunders E."/>
            <person name="Han C."/>
            <person name="Bruce D."/>
            <person name="Goodwin L."/>
            <person name="Chain P."/>
            <person name="Pitluck S."/>
            <person name="Ovchinikova G."/>
            <person name="Pati A."/>
            <person name="Ivanova N."/>
            <person name="Mavromatis K."/>
            <person name="Chen A."/>
            <person name="Palaniappan K."/>
            <person name="Land M."/>
            <person name="Hauser L."/>
            <person name="Chang Y.J."/>
            <person name="Jeffries C.D."/>
            <person name="Brettin T."/>
            <person name="Goker M."/>
            <person name="Bristow J."/>
            <person name="Eisen J.A."/>
            <person name="Markowitz V."/>
            <person name="Hugenholtz P."/>
            <person name="Kyrpides N.C."/>
            <person name="Klenk H.P."/>
            <person name="Detter J.C."/>
        </authorList>
    </citation>
    <scope>NUCLEOTIDE SEQUENCE [LARGE SCALE GENOMIC DNA]</scope>
    <source>
        <strain evidence="2">ATCC 43812 / DSM 4252 / R-10</strain>
    </source>
</reference>
<accession>D0MF94</accession>
<sequence length="119" mass="13431">MKLRLTERDVRLRLEAEDLETLRRTGRVELVTPFDAQTAFTCTLRIDAQTAVPVAHLDGAHLTVRLPIEEARRWLDSDQIGIEARQAAGPNRTLKLLIEKDIGCQHKPQARPSDVAAER</sequence>
<keyword evidence="2" id="KW-1185">Reference proteome</keyword>
<proteinExistence type="predicted"/>
<dbReference type="EMBL" id="CP001807">
    <property type="protein sequence ID" value="ACY49350.1"/>
    <property type="molecule type" value="Genomic_DNA"/>
</dbReference>